<dbReference type="Proteomes" id="UP000823914">
    <property type="component" value="Unassembled WGS sequence"/>
</dbReference>
<dbReference type="InterPro" id="IPR028345">
    <property type="entry name" value="Antibiotic_NAT-like"/>
</dbReference>
<dbReference type="EMBL" id="JAHLFV010000188">
    <property type="protein sequence ID" value="MBU3850501.1"/>
    <property type="molecule type" value="Genomic_DNA"/>
</dbReference>
<dbReference type="InterPro" id="IPR006340">
    <property type="entry name" value="DUF436"/>
</dbReference>
<dbReference type="AlphaFoldDB" id="A0A9E2NZ83"/>
<protein>
    <recommendedName>
        <fullName evidence="1">UPF0340 protein IAA16_08050</fullName>
    </recommendedName>
</protein>
<accession>A0A9E2NZ83</accession>
<organism evidence="2 3">
    <name type="scientific">Candidatus Treponema excrementipullorum</name>
    <dbReference type="NCBI Taxonomy" id="2838768"/>
    <lineage>
        <taxon>Bacteria</taxon>
        <taxon>Pseudomonadati</taxon>
        <taxon>Spirochaetota</taxon>
        <taxon>Spirochaetia</taxon>
        <taxon>Spirochaetales</taxon>
        <taxon>Treponemataceae</taxon>
        <taxon>Treponema</taxon>
    </lineage>
</organism>
<dbReference type="HAMAP" id="MF_00800">
    <property type="entry name" value="UPF0340"/>
    <property type="match status" value="1"/>
</dbReference>
<evidence type="ECO:0000256" key="1">
    <source>
        <dbReference type="HAMAP-Rule" id="MF_00800"/>
    </source>
</evidence>
<dbReference type="SUPFAM" id="SSF110710">
    <property type="entry name" value="TTHA0583/YokD-like"/>
    <property type="match status" value="1"/>
</dbReference>
<comment type="similarity">
    <text evidence="1">Belongs to the UPF0340 family.</text>
</comment>
<dbReference type="NCBIfam" id="TIGR01440">
    <property type="entry name" value="TIGR01440 family protein"/>
    <property type="match status" value="1"/>
</dbReference>
<dbReference type="Gene3D" id="3.40.50.10360">
    <property type="entry name" value="Hypothetical protein TT1679"/>
    <property type="match status" value="1"/>
</dbReference>
<dbReference type="PIRSF" id="PIRSF007510">
    <property type="entry name" value="UCP007510"/>
    <property type="match status" value="1"/>
</dbReference>
<gene>
    <name evidence="2" type="ORF">IAA16_08050</name>
</gene>
<proteinExistence type="inferred from homology"/>
<comment type="caution">
    <text evidence="2">The sequence shown here is derived from an EMBL/GenBank/DDBJ whole genome shotgun (WGS) entry which is preliminary data.</text>
</comment>
<reference evidence="2" key="2">
    <citation type="submission" date="2021-04" db="EMBL/GenBank/DDBJ databases">
        <authorList>
            <person name="Gilroy R."/>
        </authorList>
    </citation>
    <scope>NUCLEOTIDE SEQUENCE</scope>
    <source>
        <strain evidence="2">Gambia15-2214</strain>
    </source>
</reference>
<evidence type="ECO:0000313" key="3">
    <source>
        <dbReference type="Proteomes" id="UP000823914"/>
    </source>
</evidence>
<sequence>MDYGIIMEDVCNSITPESVKQETEAVLEELLEAHPRREKSIFVIGCSSSEVVGGVIGQNSSAEIGQVIFETAYKVLKSRGLYIACQCCEHLNRALVVEEACYEHWRLTEVSVVPQLHAGGSFATAAFQTMKSPVVVERVQAAGGIDIGGTLIGMHLMPVAVPFKFKHTSIGKARVAGAWCRPKLIGGERAIYR</sequence>
<name>A0A9E2NZ83_9SPIR</name>
<dbReference type="Pfam" id="PF04260">
    <property type="entry name" value="DUF436"/>
    <property type="match status" value="1"/>
</dbReference>
<reference evidence="2" key="1">
    <citation type="journal article" date="2021" name="PeerJ">
        <title>Extensive microbial diversity within the chicken gut microbiome revealed by metagenomics and culture.</title>
        <authorList>
            <person name="Gilroy R."/>
            <person name="Ravi A."/>
            <person name="Getino M."/>
            <person name="Pursley I."/>
            <person name="Horton D.L."/>
            <person name="Alikhan N.F."/>
            <person name="Baker D."/>
            <person name="Gharbi K."/>
            <person name="Hall N."/>
            <person name="Watson M."/>
            <person name="Adriaenssens E.M."/>
            <person name="Foster-Nyarko E."/>
            <person name="Jarju S."/>
            <person name="Secka A."/>
            <person name="Antonio M."/>
            <person name="Oren A."/>
            <person name="Chaudhuri R.R."/>
            <person name="La Ragione R."/>
            <person name="Hildebrand F."/>
            <person name="Pallen M.J."/>
        </authorList>
    </citation>
    <scope>NUCLEOTIDE SEQUENCE</scope>
    <source>
        <strain evidence="2">Gambia15-2214</strain>
    </source>
</reference>
<evidence type="ECO:0000313" key="2">
    <source>
        <dbReference type="EMBL" id="MBU3850501.1"/>
    </source>
</evidence>